<name>A0A1I4NW04_9FIRM</name>
<dbReference type="InterPro" id="IPR005064">
    <property type="entry name" value="BUG"/>
</dbReference>
<dbReference type="PANTHER" id="PTHR42928">
    <property type="entry name" value="TRICARBOXYLATE-BINDING PROTEIN"/>
    <property type="match status" value="1"/>
</dbReference>
<dbReference type="Pfam" id="PF03401">
    <property type="entry name" value="TctC"/>
    <property type="match status" value="1"/>
</dbReference>
<evidence type="ECO:0000313" key="3">
    <source>
        <dbReference type="Proteomes" id="UP000199520"/>
    </source>
</evidence>
<dbReference type="Proteomes" id="UP000199520">
    <property type="component" value="Unassembled WGS sequence"/>
</dbReference>
<dbReference type="Gene3D" id="3.40.190.10">
    <property type="entry name" value="Periplasmic binding protein-like II"/>
    <property type="match status" value="1"/>
</dbReference>
<sequence>MEKEAIPAATKYPEKPITLIVPFGVGGGIDLVARTVEKSASTHLGQPLVVINKPGGTGTIGWNEVASASPDGYTLAMTGIEIILQPLYGPTKFHYPSALEPIAQITELSLIMAVQADQPWNTLEDLIAYAKEHPGEIKFGHPGIGGINHVLGETFAKTANIQLEQVPFQSGAEAMSNLLGGHIQVVFLNPAAVKEQLKAGKVKALALGGEKRLTDPIFATIPTFKEQGLDVVCNSWNGIAAPKGLPEDVKKKLSEGIKKVIDDPEFQRNMENLGLQVTYLGPDDSAKKWLIDSQQLTKTVQETGIAENIKTQKK</sequence>
<dbReference type="InterPro" id="IPR042100">
    <property type="entry name" value="Bug_dom1"/>
</dbReference>
<dbReference type="OrthoDB" id="8880247at2"/>
<dbReference type="SUPFAM" id="SSF53850">
    <property type="entry name" value="Periplasmic binding protein-like II"/>
    <property type="match status" value="1"/>
</dbReference>
<reference evidence="3" key="1">
    <citation type="submission" date="2016-10" db="EMBL/GenBank/DDBJ databases">
        <authorList>
            <person name="Varghese N."/>
            <person name="Submissions S."/>
        </authorList>
    </citation>
    <scope>NUCLEOTIDE SEQUENCE [LARGE SCALE GENOMIC DNA]</scope>
    <source>
        <strain evidence="3">DSM 13327</strain>
    </source>
</reference>
<gene>
    <name evidence="2" type="ORF">SAMN04490355_105328</name>
</gene>
<dbReference type="STRING" id="1123291.SAMN04490355_105328"/>
<dbReference type="AlphaFoldDB" id="A0A1I4NW04"/>
<accession>A0A1I4NW04</accession>
<proteinExistence type="inferred from homology"/>
<comment type="similarity">
    <text evidence="1">Belongs to the UPF0065 (bug) family.</text>
</comment>
<dbReference type="PANTHER" id="PTHR42928:SF5">
    <property type="entry name" value="BLR1237 PROTEIN"/>
    <property type="match status" value="1"/>
</dbReference>
<dbReference type="EMBL" id="FOTS01000053">
    <property type="protein sequence ID" value="SFM19712.1"/>
    <property type="molecule type" value="Genomic_DNA"/>
</dbReference>
<protein>
    <submittedName>
        <fullName evidence="2">Tripartite-type tricarboxylate transporter, receptor component TctC</fullName>
    </submittedName>
</protein>
<dbReference type="PIRSF" id="PIRSF017082">
    <property type="entry name" value="YflP"/>
    <property type="match status" value="1"/>
</dbReference>
<evidence type="ECO:0000256" key="1">
    <source>
        <dbReference type="ARBA" id="ARBA00006987"/>
    </source>
</evidence>
<evidence type="ECO:0000313" key="2">
    <source>
        <dbReference type="EMBL" id="SFM19712.1"/>
    </source>
</evidence>
<dbReference type="CDD" id="cd07012">
    <property type="entry name" value="PBP2_Bug_TTT"/>
    <property type="match status" value="1"/>
</dbReference>
<keyword evidence="3" id="KW-1185">Reference proteome</keyword>
<keyword evidence="2" id="KW-0675">Receptor</keyword>
<dbReference type="RefSeq" id="WP_090942490.1">
    <property type="nucleotide sequence ID" value="NZ_FOTS01000053.1"/>
</dbReference>
<dbReference type="Gene3D" id="3.40.190.150">
    <property type="entry name" value="Bordetella uptake gene, domain 1"/>
    <property type="match status" value="1"/>
</dbReference>
<organism evidence="2 3">
    <name type="scientific">Pelosinus propionicus DSM 13327</name>
    <dbReference type="NCBI Taxonomy" id="1123291"/>
    <lineage>
        <taxon>Bacteria</taxon>
        <taxon>Bacillati</taxon>
        <taxon>Bacillota</taxon>
        <taxon>Negativicutes</taxon>
        <taxon>Selenomonadales</taxon>
        <taxon>Sporomusaceae</taxon>
        <taxon>Pelosinus</taxon>
    </lineage>
</organism>